<dbReference type="Gene3D" id="1.10.10.580">
    <property type="entry name" value="Structural maintenance of chromosome 1. Chain E"/>
    <property type="match status" value="1"/>
</dbReference>
<dbReference type="PANTHER" id="PTHR33969:SF2">
    <property type="entry name" value="SEGREGATION AND CONDENSATION PROTEIN A"/>
    <property type="match status" value="1"/>
</dbReference>
<accession>A0A2H0V323</accession>
<dbReference type="PANTHER" id="PTHR33969">
    <property type="entry name" value="SEGREGATION AND CONDENSATION PROTEIN A"/>
    <property type="match status" value="1"/>
</dbReference>
<dbReference type="Gene3D" id="6.10.250.2410">
    <property type="match status" value="1"/>
</dbReference>
<evidence type="ECO:0000313" key="3">
    <source>
        <dbReference type="Proteomes" id="UP000228626"/>
    </source>
</evidence>
<evidence type="ECO:0000313" key="2">
    <source>
        <dbReference type="EMBL" id="PIR93504.1"/>
    </source>
</evidence>
<dbReference type="InterPro" id="IPR023093">
    <property type="entry name" value="ScpA-like_C"/>
</dbReference>
<sequence length="233" mass="27203">MDIKLQQFNGPLDLLVQMIDEEKLDITEVSLANIADQFIDYIKNKADIDPEEMADFLVVAARLLLIKSKTLLPYLIRGEEEEEIHNFEKQLKIYKDFLEASQKIESMLAERNFMFGREFNKNLLTDEAVFYPPQNVNQKVLRQVFEEMAARLKQAEQLEEDSIIKAISIEEKMSKIQLLLRKLNSFDFKGLLDRQATKIDVIVSFLAMLELIKQRAVIVEQKELFMDITILKI</sequence>
<dbReference type="EMBL" id="PFAR01000005">
    <property type="protein sequence ID" value="PIR93504.1"/>
    <property type="molecule type" value="Genomic_DNA"/>
</dbReference>
<dbReference type="InterPro" id="IPR003768">
    <property type="entry name" value="ScpA"/>
</dbReference>
<name>A0A2H0V323_9BACT</name>
<gene>
    <name evidence="2" type="ORF">COT99_00340</name>
</gene>
<dbReference type="AlphaFoldDB" id="A0A2H0V323"/>
<comment type="caution">
    <text evidence="2">The sequence shown here is derived from an EMBL/GenBank/DDBJ whole genome shotgun (WGS) entry which is preliminary data.</text>
</comment>
<protein>
    <recommendedName>
        <fullName evidence="1">Segregation and condensation protein A</fullName>
    </recommendedName>
</protein>
<reference evidence="3" key="1">
    <citation type="submission" date="2017-09" db="EMBL/GenBank/DDBJ databases">
        <title>Depth-based differentiation of microbial function through sediment-hosted aquifers and enrichment of novel symbionts in the deep terrestrial subsurface.</title>
        <authorList>
            <person name="Probst A.J."/>
            <person name="Ladd B."/>
            <person name="Jarett J.K."/>
            <person name="Geller-Mcgrath D.E."/>
            <person name="Sieber C.M.K."/>
            <person name="Emerson J.B."/>
            <person name="Anantharaman K."/>
            <person name="Thomas B.C."/>
            <person name="Malmstrom R."/>
            <person name="Stieglmeier M."/>
            <person name="Klingl A."/>
            <person name="Woyke T."/>
            <person name="Ryan C.M."/>
            <person name="Banfield J.F."/>
        </authorList>
    </citation>
    <scope>NUCLEOTIDE SEQUENCE [LARGE SCALE GENOMIC DNA]</scope>
</reference>
<proteinExistence type="predicted"/>
<evidence type="ECO:0000256" key="1">
    <source>
        <dbReference type="ARBA" id="ARBA00044777"/>
    </source>
</evidence>
<organism evidence="2 3">
    <name type="scientific">Candidatus Falkowbacteria bacterium CG10_big_fil_rev_8_21_14_0_10_43_10</name>
    <dbReference type="NCBI Taxonomy" id="1974567"/>
    <lineage>
        <taxon>Bacteria</taxon>
        <taxon>Candidatus Falkowiibacteriota</taxon>
    </lineage>
</organism>
<dbReference type="Pfam" id="PF02616">
    <property type="entry name" value="SMC_ScpA"/>
    <property type="match status" value="1"/>
</dbReference>
<dbReference type="Proteomes" id="UP000228626">
    <property type="component" value="Unassembled WGS sequence"/>
</dbReference>